<keyword evidence="1" id="KW-0472">Membrane</keyword>
<evidence type="ECO:0000313" key="3">
    <source>
        <dbReference type="Proteomes" id="UP000001218"/>
    </source>
</evidence>
<accession>K5ZIW0</accession>
<dbReference type="InterPro" id="IPR021683">
    <property type="entry name" value="DUF3267"/>
</dbReference>
<feature type="transmembrane region" description="Helical" evidence="1">
    <location>
        <begin position="117"/>
        <end position="138"/>
    </location>
</feature>
<dbReference type="Pfam" id="PF11667">
    <property type="entry name" value="DUF3267"/>
    <property type="match status" value="1"/>
</dbReference>
<dbReference type="AlphaFoldDB" id="K5ZIW0"/>
<evidence type="ECO:0000256" key="1">
    <source>
        <dbReference type="SAM" id="Phobius"/>
    </source>
</evidence>
<dbReference type="PATRIC" id="fig|999419.3.peg.1503"/>
<keyword evidence="1" id="KW-1133">Transmembrane helix</keyword>
<dbReference type="OrthoDB" id="1048274at2"/>
<feature type="transmembrane region" description="Helical" evidence="1">
    <location>
        <begin position="26"/>
        <end position="48"/>
    </location>
</feature>
<evidence type="ECO:0008006" key="4">
    <source>
        <dbReference type="Google" id="ProtNLM"/>
    </source>
</evidence>
<sequence>METKESNLEKYVLPKGVVVKMSANRIMVIALFSALILGIMGGLFFYYVWGEASSDRSGFEVFSLKGNLIMILCIAGYILLQYMALYCFSGRDYRVLRWNMDWKSWGFLLTKPLALKYYRIVLLLPFFVLGLLPVIHGFCTGNRMIYFIGIFCILCSSGDCYYFWQLRSFDDNDKIVDGERSYDATIIKGTY</sequence>
<dbReference type="EMBL" id="AGZP01000015">
    <property type="protein sequence ID" value="EKN11210.1"/>
    <property type="molecule type" value="Genomic_DNA"/>
</dbReference>
<feature type="transmembrane region" description="Helical" evidence="1">
    <location>
        <begin position="68"/>
        <end position="88"/>
    </location>
</feature>
<dbReference type="Proteomes" id="UP000001218">
    <property type="component" value="Unassembled WGS sequence"/>
</dbReference>
<keyword evidence="1" id="KW-0812">Transmembrane</keyword>
<evidence type="ECO:0000313" key="2">
    <source>
        <dbReference type="EMBL" id="EKN11210.1"/>
    </source>
</evidence>
<feature type="transmembrane region" description="Helical" evidence="1">
    <location>
        <begin position="144"/>
        <end position="164"/>
    </location>
</feature>
<dbReference type="HOGENOM" id="CLU_1371066_0_0_10"/>
<proteinExistence type="predicted"/>
<comment type="caution">
    <text evidence="2">The sequence shown here is derived from an EMBL/GenBank/DDBJ whole genome shotgun (WGS) entry which is preliminary data.</text>
</comment>
<reference evidence="2 3" key="1">
    <citation type="submission" date="2012-02" db="EMBL/GenBank/DDBJ databases">
        <title>The Genome Sequence of Parabacteroides johnsonii CL02T12C29.</title>
        <authorList>
            <consortium name="The Broad Institute Genome Sequencing Platform"/>
            <person name="Earl A."/>
            <person name="Ward D."/>
            <person name="Feldgarden M."/>
            <person name="Gevers D."/>
            <person name="Zitomersky N.L."/>
            <person name="Coyne M.J."/>
            <person name="Comstock L.E."/>
            <person name="Young S.K."/>
            <person name="Zeng Q."/>
            <person name="Gargeya S."/>
            <person name="Fitzgerald M."/>
            <person name="Haas B."/>
            <person name="Abouelleil A."/>
            <person name="Alvarado L."/>
            <person name="Arachchi H.M."/>
            <person name="Berlin A."/>
            <person name="Chapman S.B."/>
            <person name="Gearin G."/>
            <person name="Goldberg J."/>
            <person name="Griggs A."/>
            <person name="Gujja S."/>
            <person name="Hansen M."/>
            <person name="Heiman D."/>
            <person name="Howarth C."/>
            <person name="Larimer J."/>
            <person name="Lui A."/>
            <person name="MacDonald P.J.P."/>
            <person name="McCowen C."/>
            <person name="Montmayeur A."/>
            <person name="Murphy C."/>
            <person name="Neiman D."/>
            <person name="Pearson M."/>
            <person name="Priest M."/>
            <person name="Roberts A."/>
            <person name="Saif S."/>
            <person name="Shea T."/>
            <person name="Sisk P."/>
            <person name="Stolte C."/>
            <person name="Sykes S."/>
            <person name="Wortman J."/>
            <person name="Nusbaum C."/>
            <person name="Birren B."/>
        </authorList>
    </citation>
    <scope>NUCLEOTIDE SEQUENCE [LARGE SCALE GENOMIC DNA]</scope>
    <source>
        <strain evidence="2 3">CL02T12C29</strain>
    </source>
</reference>
<dbReference type="eggNOG" id="ENOG5030NKM">
    <property type="taxonomic scope" value="Bacteria"/>
</dbReference>
<gene>
    <name evidence="2" type="ORF">HMPREF1077_01468</name>
</gene>
<name>K5ZIW0_9BACT</name>
<dbReference type="RefSeq" id="WP_008155896.1">
    <property type="nucleotide sequence ID" value="NZ_JH976466.1"/>
</dbReference>
<protein>
    <recommendedName>
        <fullName evidence="4">DUF3267 domain-containing protein</fullName>
    </recommendedName>
</protein>
<organism evidence="2 3">
    <name type="scientific">Parabacteroides johnsonii CL02T12C29</name>
    <dbReference type="NCBI Taxonomy" id="999419"/>
    <lineage>
        <taxon>Bacteria</taxon>
        <taxon>Pseudomonadati</taxon>
        <taxon>Bacteroidota</taxon>
        <taxon>Bacteroidia</taxon>
        <taxon>Bacteroidales</taxon>
        <taxon>Tannerellaceae</taxon>
        <taxon>Parabacteroides</taxon>
    </lineage>
</organism>